<dbReference type="SUPFAM" id="SSF53098">
    <property type="entry name" value="Ribonuclease H-like"/>
    <property type="match status" value="1"/>
</dbReference>
<dbReference type="SMART" id="SM00491">
    <property type="entry name" value="HELICc2"/>
    <property type="match status" value="1"/>
</dbReference>
<feature type="compositionally biased region" description="Acidic residues" evidence="5">
    <location>
        <begin position="757"/>
        <end position="768"/>
    </location>
</feature>
<dbReference type="GO" id="GO:0043138">
    <property type="term" value="F:3'-5' DNA helicase activity"/>
    <property type="evidence" value="ECO:0007669"/>
    <property type="project" value="TreeGrafter"/>
</dbReference>
<accession>A0A5M3XDB3</accession>
<dbReference type="InterPro" id="IPR027417">
    <property type="entry name" value="P-loop_NTPase"/>
</dbReference>
<dbReference type="PROSITE" id="PS51193">
    <property type="entry name" value="HELICASE_ATP_BIND_2"/>
    <property type="match status" value="1"/>
</dbReference>
<dbReference type="Pfam" id="PF00270">
    <property type="entry name" value="DEAD"/>
    <property type="match status" value="1"/>
</dbReference>
<evidence type="ECO:0008006" key="11">
    <source>
        <dbReference type="Google" id="ProtNLM"/>
    </source>
</evidence>
<feature type="domain" description="Helicase ATP-binding" evidence="7">
    <location>
        <begin position="344"/>
        <end position="638"/>
    </location>
</feature>
<dbReference type="InterPro" id="IPR012337">
    <property type="entry name" value="RNaseH-like_sf"/>
</dbReference>
<sequence length="1947" mass="211075">MTTPSAGARKLAALVTAEGLDLAELLRRARERFPRQPETLLSRFAEEAVSAGLLVAESGRLRHASGEPPAAAQEAPRVLRAVAVDVESVVRTTDREPYTSRRIFQIGAVRIGADAEWSATNRFTRWLELPPGEDWPILSEEMRVRHAAAAVPAAEALSDLLAYLDGANLIVAYNGTDADFPMLAEALSRENLPALPGTQVDAYYLALALWPGAPSHRLANLAEDLGVDRAGLTWHDAADDAELLGRILEAGASALKEWPSDLVDLVATVCPDSMAWRLLWEVTGSGVPYDRGQIRHHADVAELLSRLLADHQPRRGPALSPIPDTLSVPASLRGEDGRVDPAALAAMSHGATVARRPAQDQMAKVLHTWVAEGVSGAVEAPTGTGKSFAVIAAALDWLAADPARTAIITTFTKQLQAQLAHDLGTLEAEIPGLLDLTDVVKGKANRLSLRALLMAIADATAPRPVPVRLGFRELLIYLVLRLLDTGALPPWATRSVDPADLPPFFAEYLGPAMPVWLAALSQAECGDYALDPDKPISLHTDTVPEAISSRRLILANHALLLAHLEHLELLGENSLLIIDEAHELENTATSALTATLRYPAIEDLHAELRIWSRDAASNRAGQAAREAISSLGRLLDQESLPRVVSQAFDARSSGTAAGTRTATLAAPFGGVSGLGPVRTLQGLLSRLAGICDAVVGAMSAYRADHPLDYYGAERIGTLISRTASARSTALRIVADLELVLGSVPVQQFDGEKAGSDTEADIEPVEEAESDKPTVSGEWGELPPGTPNRIVHAKEDGLPRAGLRNYRFSLATSPIELAEDADWNRFLTAFRRTYLVSATLRVAGEWQFLRSRLGLPRILRTLELASPFDLAQQMRLVCLADFPSWAEQADGASRTVAHQLAGYVAEMVHPANEERGGHHGGALVLTTARSTAGGIADRLVTALRTAGNPTPVLSALVLGNRQGVERFTDPSYGGGVLVGTKGLWQGVDIADPDRLRLVWINKLPFAPFADPVIQARRAAVAVRAESLGADDPEAAATETYYLPLAALQLRQAVGRLIRSERHRGVVVISDRKLAGASALRRTYRRVFLGSMEPELLRGEHGAGNVEMMIDAWRGIWRFLADHGLISPSRTDELCAGEALDRQTTLPQTRAIRLLELGHEEAEQLRTGGGLADEVVRRSATIAGLLRLQDGPMELKPAQEKVIRAAAEGRNVLGLLPTGYGKSYCFQLPALVLPGVTLVVSPLIALMHDQALELNRSIGGAVRALIGPMRESNSRAGRTEVGDQLLRRGDHRIKIIYVSPERLCQRRFRELVRSAVRDGVITRIAVDEAHTAIQWGDDFRPSFRRVERFLAELRANYGLAVTALTATANHAVRAGLRERMFGLGPGEPDGDLVTVQENPIRPELAIYRRVIATAGPSKVAKLIEAVVRELDGHAIFYCLTVKEVVALHAHLRDHLGEGCVHVRRFHGRLTEAEKAAVMTEFREAPARDEDGFVPLLVVATSAFGLGVDRKDVRTVFCVSPPTDLAALYQQMGRAGRDSAASSQESVVNAGLALATNRSMRTVQFMTDRDVSALLLRRMAMAVLGARNYVLDPPGLADRLIAEDLAAGRIDPATARAGSTHDRYVEAVARVFATLADLGAVEDLGDFPPCVSLGPGELVDPSSDLNEVEERLITAVLELPPRRGDLHRSALSIAALDHHLAERIDGYRAMVEGPAEAWQLLSDLHDRGRLDVSAAPSRHFVTGVRPRSARLPDGFHDALSGRTARAAAELERLHDFFDDVGTCANRKFADYFGVDLLPESCCSGPENRCSACWDRRLDIPRGEHRPGVGHALYAPVRLDHDDSGAGARLLGRQISALLWHVSRGLNTDHLRLALRGEDSWFHAGARQRVRLPRTITTSRYFGAAPTVTRAMVERILARLEEEGTVFFDGGRWRDAGNVRREAARRTREGR</sequence>
<dbReference type="EMBL" id="BLAF01000013">
    <property type="protein sequence ID" value="GES19625.1"/>
    <property type="molecule type" value="Genomic_DNA"/>
</dbReference>
<feature type="domain" description="Helicase C-terminal" evidence="8">
    <location>
        <begin position="1416"/>
        <end position="1579"/>
    </location>
</feature>
<proteinExistence type="predicted"/>
<evidence type="ECO:0000256" key="1">
    <source>
        <dbReference type="ARBA" id="ARBA00022741"/>
    </source>
</evidence>
<dbReference type="PANTHER" id="PTHR13710">
    <property type="entry name" value="DNA HELICASE RECQ FAMILY MEMBER"/>
    <property type="match status" value="1"/>
</dbReference>
<dbReference type="GO" id="GO:0005524">
    <property type="term" value="F:ATP binding"/>
    <property type="evidence" value="ECO:0007669"/>
    <property type="project" value="UniProtKB-KW"/>
</dbReference>
<evidence type="ECO:0000256" key="3">
    <source>
        <dbReference type="ARBA" id="ARBA00022840"/>
    </source>
</evidence>
<evidence type="ECO:0000256" key="2">
    <source>
        <dbReference type="ARBA" id="ARBA00022801"/>
    </source>
</evidence>
<dbReference type="Gene3D" id="3.30.420.10">
    <property type="entry name" value="Ribonuclease H-like superfamily/Ribonuclease H"/>
    <property type="match status" value="1"/>
</dbReference>
<organism evidence="9 10">
    <name type="scientific">Acrocarpospora pleiomorpha</name>
    <dbReference type="NCBI Taxonomy" id="90975"/>
    <lineage>
        <taxon>Bacteria</taxon>
        <taxon>Bacillati</taxon>
        <taxon>Actinomycetota</taxon>
        <taxon>Actinomycetes</taxon>
        <taxon>Streptosporangiales</taxon>
        <taxon>Streptosporangiaceae</taxon>
        <taxon>Acrocarpospora</taxon>
    </lineage>
</organism>
<keyword evidence="10" id="KW-1185">Reference proteome</keyword>
<dbReference type="Proteomes" id="UP000377595">
    <property type="component" value="Unassembled WGS sequence"/>
</dbReference>
<feature type="region of interest" description="Disordered" evidence="5">
    <location>
        <begin position="749"/>
        <end position="786"/>
    </location>
</feature>
<dbReference type="GO" id="GO:0005737">
    <property type="term" value="C:cytoplasm"/>
    <property type="evidence" value="ECO:0007669"/>
    <property type="project" value="TreeGrafter"/>
</dbReference>
<dbReference type="InterPro" id="IPR013520">
    <property type="entry name" value="Ribonucl_H"/>
</dbReference>
<dbReference type="InterPro" id="IPR001650">
    <property type="entry name" value="Helicase_C-like"/>
</dbReference>
<gene>
    <name evidence="9" type="ORF">Aple_025210</name>
</gene>
<keyword evidence="4" id="KW-0238">DNA-binding</keyword>
<dbReference type="InterPro" id="IPR014001">
    <property type="entry name" value="Helicase_ATP-bd"/>
</dbReference>
<dbReference type="GO" id="GO:0003677">
    <property type="term" value="F:DNA binding"/>
    <property type="evidence" value="ECO:0007669"/>
    <property type="project" value="UniProtKB-KW"/>
</dbReference>
<evidence type="ECO:0000259" key="6">
    <source>
        <dbReference type="PROSITE" id="PS51192"/>
    </source>
</evidence>
<dbReference type="OrthoDB" id="9803913at2"/>
<dbReference type="GO" id="GO:0016818">
    <property type="term" value="F:hydrolase activity, acting on acid anhydrides, in phosphorus-containing anhydrides"/>
    <property type="evidence" value="ECO:0007669"/>
    <property type="project" value="InterPro"/>
</dbReference>
<dbReference type="SMART" id="SM00487">
    <property type="entry name" value="DEXDc"/>
    <property type="match status" value="2"/>
</dbReference>
<dbReference type="GO" id="GO:0000724">
    <property type="term" value="P:double-strand break repair via homologous recombination"/>
    <property type="evidence" value="ECO:0007669"/>
    <property type="project" value="TreeGrafter"/>
</dbReference>
<dbReference type="PROSITE" id="PS51194">
    <property type="entry name" value="HELICASE_CTER"/>
    <property type="match status" value="1"/>
</dbReference>
<keyword evidence="2" id="KW-0378">Hydrolase</keyword>
<dbReference type="CDD" id="cd06127">
    <property type="entry name" value="DEDDh"/>
    <property type="match status" value="1"/>
</dbReference>
<dbReference type="PANTHER" id="PTHR13710:SF108">
    <property type="entry name" value="ATP-DEPENDENT DNA HELICASE Q4"/>
    <property type="match status" value="1"/>
</dbReference>
<dbReference type="PROSITE" id="PS51192">
    <property type="entry name" value="HELICASE_ATP_BIND_1"/>
    <property type="match status" value="2"/>
</dbReference>
<dbReference type="InterPro" id="IPR002464">
    <property type="entry name" value="DNA/RNA_helicase_DEAH_CS"/>
</dbReference>
<dbReference type="InterPro" id="IPR014013">
    <property type="entry name" value="Helic_SF1/SF2_ATP-bd_DinG/Rad3"/>
</dbReference>
<dbReference type="InterPro" id="IPR036397">
    <property type="entry name" value="RNaseH_sf"/>
</dbReference>
<dbReference type="Pfam" id="PF13307">
    <property type="entry name" value="Helicase_C_2"/>
    <property type="match status" value="1"/>
</dbReference>
<dbReference type="SMART" id="SM00479">
    <property type="entry name" value="EXOIII"/>
    <property type="match status" value="1"/>
</dbReference>
<dbReference type="CDD" id="cd17920">
    <property type="entry name" value="DEXHc_RecQ"/>
    <property type="match status" value="1"/>
</dbReference>
<dbReference type="SMART" id="SM00490">
    <property type="entry name" value="HELICc"/>
    <property type="match status" value="1"/>
</dbReference>
<reference evidence="9 10" key="1">
    <citation type="submission" date="2019-10" db="EMBL/GenBank/DDBJ databases">
        <title>Whole genome shotgun sequence of Acrocarpospora pleiomorpha NBRC 16267.</title>
        <authorList>
            <person name="Ichikawa N."/>
            <person name="Kimura A."/>
            <person name="Kitahashi Y."/>
            <person name="Komaki H."/>
            <person name="Oguchi A."/>
        </authorList>
    </citation>
    <scope>NUCLEOTIDE SEQUENCE [LARGE SCALE GENOMIC DNA]</scope>
    <source>
        <strain evidence="9 10">NBRC 16267</strain>
    </source>
</reference>
<dbReference type="GO" id="GO:0004527">
    <property type="term" value="F:exonuclease activity"/>
    <property type="evidence" value="ECO:0007669"/>
    <property type="project" value="UniProtKB-ARBA"/>
</dbReference>
<evidence type="ECO:0000256" key="4">
    <source>
        <dbReference type="ARBA" id="ARBA00023125"/>
    </source>
</evidence>
<dbReference type="RefSeq" id="WP_155344712.1">
    <property type="nucleotide sequence ID" value="NZ_BAAAHM010000028.1"/>
</dbReference>
<feature type="domain" description="Helicase ATP-binding" evidence="6">
    <location>
        <begin position="1201"/>
        <end position="1384"/>
    </location>
</feature>
<dbReference type="Pfam" id="PF00271">
    <property type="entry name" value="Helicase_C"/>
    <property type="match status" value="1"/>
</dbReference>
<dbReference type="InterPro" id="IPR006555">
    <property type="entry name" value="ATP-dep_Helicase_C"/>
</dbReference>
<keyword evidence="3" id="KW-0067">ATP-binding</keyword>
<evidence type="ECO:0000256" key="5">
    <source>
        <dbReference type="SAM" id="MobiDB-lite"/>
    </source>
</evidence>
<dbReference type="SUPFAM" id="SSF52540">
    <property type="entry name" value="P-loop containing nucleoside triphosphate hydrolases"/>
    <property type="match status" value="2"/>
</dbReference>
<dbReference type="GO" id="GO:0009378">
    <property type="term" value="F:four-way junction helicase activity"/>
    <property type="evidence" value="ECO:0007669"/>
    <property type="project" value="TreeGrafter"/>
</dbReference>
<dbReference type="Gene3D" id="3.40.50.300">
    <property type="entry name" value="P-loop containing nucleotide triphosphate hydrolases"/>
    <property type="match status" value="5"/>
</dbReference>
<dbReference type="GO" id="GO:0005694">
    <property type="term" value="C:chromosome"/>
    <property type="evidence" value="ECO:0007669"/>
    <property type="project" value="TreeGrafter"/>
</dbReference>
<evidence type="ECO:0000259" key="7">
    <source>
        <dbReference type="PROSITE" id="PS51193"/>
    </source>
</evidence>
<evidence type="ECO:0000313" key="10">
    <source>
        <dbReference type="Proteomes" id="UP000377595"/>
    </source>
</evidence>
<comment type="caution">
    <text evidence="9">The sequence shown here is derived from an EMBL/GenBank/DDBJ whole genome shotgun (WGS) entry which is preliminary data.</text>
</comment>
<feature type="domain" description="Helicase ATP-binding" evidence="6">
    <location>
        <begin position="367"/>
        <end position="614"/>
    </location>
</feature>
<dbReference type="InterPro" id="IPR011545">
    <property type="entry name" value="DEAD/DEAH_box_helicase_dom"/>
</dbReference>
<evidence type="ECO:0000313" key="9">
    <source>
        <dbReference type="EMBL" id="GES19625.1"/>
    </source>
</evidence>
<protein>
    <recommendedName>
        <fullName evidence="11">DEAD/DEAH box helicase</fullName>
    </recommendedName>
</protein>
<evidence type="ECO:0000259" key="8">
    <source>
        <dbReference type="PROSITE" id="PS51194"/>
    </source>
</evidence>
<name>A0A5M3XDB3_9ACTN</name>
<keyword evidence="1" id="KW-0547">Nucleotide-binding</keyword>
<dbReference type="PROSITE" id="PS00690">
    <property type="entry name" value="DEAH_ATP_HELICASE"/>
    <property type="match status" value="1"/>
</dbReference>